<feature type="compositionally biased region" description="Low complexity" evidence="1">
    <location>
        <begin position="539"/>
        <end position="552"/>
    </location>
</feature>
<sequence length="648" mass="72970">MAQQSLTTTSYHDIGVYLPYYNAGRGNQWSHEEKLHDQGFLLVEARSRNEFVVQSVGNGKLYVNKLLEGGGKDFVGPRPPELKVSTAAAEGGKVFGVGYAGDPHNQPPPDRSNEPGWWRPEDSDASVVTDCTQSSKEDEETDYGEGDDWIPQQEEDGDVSIRGDLRGGAGSQDLIDNDDDDDTTKDGETQEEYERRTRDLEVVLPADEEGYRFTKLRFWQKLENSEGDPVFSLYFEHGNGGSLADLINVFRARRRRVPEHFIWHVCEQLGSALAHLHGQSKPRRDTDYDYPSDSECGEEETPTEIPKKAKTIYHRDLFAKNVSIHYKSPKSDPKPRGERTEAFPEIQLGGFGRAYIEGDPIEKVRPRAWDSDSEDAFPEEWEDIAGLGTILRELATTHVDLLPTWGDETNQNGSESRANRIRVADANTGKSAGAIPKDPQKGPYSDSLIKVLERFEWKGMTDHPDLRICDERPDGSFGHDDLPTMVWVVHRLLPEARERRQFRDRFNEWPRAAAGELYGYGTLDVSWTKPPRLMPFTCSSDPSSSSAQDPAQQRLKRAQSLLKELWDDVHGGTPYEFVKIEFPAPKVTRVESGKRKGDPEREKLPPHLEAALRENRSTHSLASSSSSSRSENDDGDTQGGVKRARHSY</sequence>
<dbReference type="Gene3D" id="1.10.510.10">
    <property type="entry name" value="Transferase(Phosphotransferase) domain 1"/>
    <property type="match status" value="1"/>
</dbReference>
<evidence type="ECO:0000256" key="1">
    <source>
        <dbReference type="SAM" id="MobiDB-lite"/>
    </source>
</evidence>
<dbReference type="SUPFAM" id="SSF56112">
    <property type="entry name" value="Protein kinase-like (PK-like)"/>
    <property type="match status" value="1"/>
</dbReference>
<feature type="compositionally biased region" description="Acidic residues" evidence="1">
    <location>
        <begin position="137"/>
        <end position="158"/>
    </location>
</feature>
<proteinExistence type="predicted"/>
<protein>
    <recommendedName>
        <fullName evidence="4">Protein kinase domain-containing protein</fullName>
    </recommendedName>
</protein>
<feature type="region of interest" description="Disordered" evidence="1">
    <location>
        <begin position="95"/>
        <end position="198"/>
    </location>
</feature>
<evidence type="ECO:0000313" key="3">
    <source>
        <dbReference type="Proteomes" id="UP001446871"/>
    </source>
</evidence>
<dbReference type="InterPro" id="IPR011009">
    <property type="entry name" value="Kinase-like_dom_sf"/>
</dbReference>
<name>A0ABR1VNL1_9PEZI</name>
<accession>A0ABR1VNL1</accession>
<feature type="region of interest" description="Disordered" evidence="1">
    <location>
        <begin position="277"/>
        <end position="304"/>
    </location>
</feature>
<dbReference type="Proteomes" id="UP001446871">
    <property type="component" value="Unassembled WGS sequence"/>
</dbReference>
<comment type="caution">
    <text evidence="2">The sequence shown here is derived from an EMBL/GenBank/DDBJ whole genome shotgun (WGS) entry which is preliminary data.</text>
</comment>
<feature type="compositionally biased region" description="Low complexity" evidence="1">
    <location>
        <begin position="618"/>
        <end position="629"/>
    </location>
</feature>
<feature type="region of interest" description="Disordered" evidence="1">
    <location>
        <begin position="536"/>
        <end position="556"/>
    </location>
</feature>
<evidence type="ECO:0008006" key="4">
    <source>
        <dbReference type="Google" id="ProtNLM"/>
    </source>
</evidence>
<gene>
    <name evidence="2" type="ORF">PG996_006189</name>
</gene>
<reference evidence="2 3" key="1">
    <citation type="submission" date="2023-01" db="EMBL/GenBank/DDBJ databases">
        <title>Analysis of 21 Apiospora genomes using comparative genomics revels a genus with tremendous synthesis potential of carbohydrate active enzymes and secondary metabolites.</title>
        <authorList>
            <person name="Sorensen T."/>
        </authorList>
    </citation>
    <scope>NUCLEOTIDE SEQUENCE [LARGE SCALE GENOMIC DNA]</scope>
    <source>
        <strain evidence="2 3">CBS 83171</strain>
    </source>
</reference>
<feature type="region of interest" description="Disordered" evidence="1">
    <location>
        <begin position="589"/>
        <end position="648"/>
    </location>
</feature>
<organism evidence="2 3">
    <name type="scientific">Apiospora saccharicola</name>
    <dbReference type="NCBI Taxonomy" id="335842"/>
    <lineage>
        <taxon>Eukaryota</taxon>
        <taxon>Fungi</taxon>
        <taxon>Dikarya</taxon>
        <taxon>Ascomycota</taxon>
        <taxon>Pezizomycotina</taxon>
        <taxon>Sordariomycetes</taxon>
        <taxon>Xylariomycetidae</taxon>
        <taxon>Amphisphaeriales</taxon>
        <taxon>Apiosporaceae</taxon>
        <taxon>Apiospora</taxon>
    </lineage>
</organism>
<feature type="compositionally biased region" description="Acidic residues" evidence="1">
    <location>
        <begin position="288"/>
        <end position="302"/>
    </location>
</feature>
<feature type="compositionally biased region" description="Basic and acidic residues" evidence="1">
    <location>
        <begin position="589"/>
        <end position="617"/>
    </location>
</feature>
<dbReference type="EMBL" id="JAQQWM010000003">
    <property type="protein sequence ID" value="KAK8072841.1"/>
    <property type="molecule type" value="Genomic_DNA"/>
</dbReference>
<feature type="compositionally biased region" description="Basic and acidic residues" evidence="1">
    <location>
        <begin position="184"/>
        <end position="198"/>
    </location>
</feature>
<evidence type="ECO:0000313" key="2">
    <source>
        <dbReference type="EMBL" id="KAK8072841.1"/>
    </source>
</evidence>
<keyword evidence="3" id="KW-1185">Reference proteome</keyword>